<sequence>MLFTVLSFVGWAFVPDQVTRRLLPIFHRFYQSLLGLPAPAPTTPLYIRHYRYVYAFTVFSYILYNFWSAATSMAPNYYELLGVEPTADENVLKIAFRQFARKYHPDRVGPQGETMFIEVRDAFEALKNPVTRYAYDRFGPEAITWMQCTTIREYVRHGLMQSAGFYIVSCGLLLLVSAVRQPSYVALVSVKLSRAFS</sequence>
<dbReference type="GO" id="GO:0051087">
    <property type="term" value="F:protein-folding chaperone binding"/>
    <property type="evidence" value="ECO:0007669"/>
    <property type="project" value="TreeGrafter"/>
</dbReference>
<dbReference type="OrthoDB" id="10250354at2759"/>
<dbReference type="InterPro" id="IPR051948">
    <property type="entry name" value="Hsp70_co-chaperone_J-domain"/>
</dbReference>
<dbReference type="InterPro" id="IPR036869">
    <property type="entry name" value="J_dom_sf"/>
</dbReference>
<name>A0A1X6MZK4_9APHY</name>
<dbReference type="GO" id="GO:0005783">
    <property type="term" value="C:endoplasmic reticulum"/>
    <property type="evidence" value="ECO:0007669"/>
    <property type="project" value="TreeGrafter"/>
</dbReference>
<dbReference type="PRINTS" id="PR00625">
    <property type="entry name" value="JDOMAIN"/>
</dbReference>
<evidence type="ECO:0000259" key="3">
    <source>
        <dbReference type="PROSITE" id="PS50076"/>
    </source>
</evidence>
<dbReference type="PANTHER" id="PTHR44360:SF1">
    <property type="entry name" value="DNAJ HOMOLOG SUBFAMILY B MEMBER 9"/>
    <property type="match status" value="1"/>
</dbReference>
<dbReference type="GeneID" id="36330633"/>
<evidence type="ECO:0000313" key="5">
    <source>
        <dbReference type="Proteomes" id="UP000194127"/>
    </source>
</evidence>
<dbReference type="Pfam" id="PF00226">
    <property type="entry name" value="DnaJ"/>
    <property type="match status" value="1"/>
</dbReference>
<evidence type="ECO:0000256" key="2">
    <source>
        <dbReference type="SAM" id="Phobius"/>
    </source>
</evidence>
<proteinExistence type="predicted"/>
<reference evidence="4 5" key="1">
    <citation type="submission" date="2017-04" db="EMBL/GenBank/DDBJ databases">
        <title>Genome Sequence of the Model Brown-Rot Fungus Postia placenta SB12.</title>
        <authorList>
            <consortium name="DOE Joint Genome Institute"/>
            <person name="Gaskell J."/>
            <person name="Kersten P."/>
            <person name="Larrondo L.F."/>
            <person name="Canessa P."/>
            <person name="Martinez D."/>
            <person name="Hibbett D."/>
            <person name="Schmoll M."/>
            <person name="Kubicek C.P."/>
            <person name="Martinez A.T."/>
            <person name="Yadav J."/>
            <person name="Master E."/>
            <person name="Magnuson J.K."/>
            <person name="James T."/>
            <person name="Yaver D."/>
            <person name="Berka R."/>
            <person name="Labutti K."/>
            <person name="Lipzen A."/>
            <person name="Aerts A."/>
            <person name="Barry K."/>
            <person name="Henrissat B."/>
            <person name="Blanchette R."/>
            <person name="Grigoriev I."/>
            <person name="Cullen D."/>
        </authorList>
    </citation>
    <scope>NUCLEOTIDE SEQUENCE [LARGE SCALE GENOMIC DNA]</scope>
    <source>
        <strain evidence="4 5">MAD-698-R-SB12</strain>
    </source>
</reference>
<accession>A0A1X6MZK4</accession>
<evidence type="ECO:0000313" key="4">
    <source>
        <dbReference type="EMBL" id="OSX61785.1"/>
    </source>
</evidence>
<gene>
    <name evidence="4" type="ORF">POSPLADRAFT_1144279</name>
</gene>
<keyword evidence="1" id="KW-0143">Chaperone</keyword>
<protein>
    <recommendedName>
        <fullName evidence="3">J domain-containing protein</fullName>
    </recommendedName>
</protein>
<dbReference type="SUPFAM" id="SSF46565">
    <property type="entry name" value="Chaperone J-domain"/>
    <property type="match status" value="1"/>
</dbReference>
<dbReference type="AlphaFoldDB" id="A0A1X6MZK4"/>
<dbReference type="Proteomes" id="UP000194127">
    <property type="component" value="Unassembled WGS sequence"/>
</dbReference>
<organism evidence="4 5">
    <name type="scientific">Postia placenta MAD-698-R-SB12</name>
    <dbReference type="NCBI Taxonomy" id="670580"/>
    <lineage>
        <taxon>Eukaryota</taxon>
        <taxon>Fungi</taxon>
        <taxon>Dikarya</taxon>
        <taxon>Basidiomycota</taxon>
        <taxon>Agaricomycotina</taxon>
        <taxon>Agaricomycetes</taxon>
        <taxon>Polyporales</taxon>
        <taxon>Adustoporiaceae</taxon>
        <taxon>Rhodonia</taxon>
    </lineage>
</organism>
<dbReference type="PROSITE" id="PS50076">
    <property type="entry name" value="DNAJ_2"/>
    <property type="match status" value="1"/>
</dbReference>
<evidence type="ECO:0000256" key="1">
    <source>
        <dbReference type="ARBA" id="ARBA00023186"/>
    </source>
</evidence>
<dbReference type="GO" id="GO:0051787">
    <property type="term" value="F:misfolded protein binding"/>
    <property type="evidence" value="ECO:0007669"/>
    <property type="project" value="TreeGrafter"/>
</dbReference>
<dbReference type="CDD" id="cd06257">
    <property type="entry name" value="DnaJ"/>
    <property type="match status" value="1"/>
</dbReference>
<dbReference type="InterPro" id="IPR018253">
    <property type="entry name" value="DnaJ_domain_CS"/>
</dbReference>
<dbReference type="PROSITE" id="PS00636">
    <property type="entry name" value="DNAJ_1"/>
    <property type="match status" value="1"/>
</dbReference>
<keyword evidence="2" id="KW-1133">Transmembrane helix</keyword>
<dbReference type="PANTHER" id="PTHR44360">
    <property type="entry name" value="DNAJ HOMOLOG SUBFAMILY B MEMBER 9"/>
    <property type="match status" value="1"/>
</dbReference>
<dbReference type="STRING" id="670580.A0A1X6MZK4"/>
<dbReference type="InterPro" id="IPR001623">
    <property type="entry name" value="DnaJ_domain"/>
</dbReference>
<dbReference type="GO" id="GO:0036503">
    <property type="term" value="P:ERAD pathway"/>
    <property type="evidence" value="ECO:0007669"/>
    <property type="project" value="TreeGrafter"/>
</dbReference>
<dbReference type="EMBL" id="KZ110598">
    <property type="protein sequence ID" value="OSX61785.1"/>
    <property type="molecule type" value="Genomic_DNA"/>
</dbReference>
<feature type="transmembrane region" description="Helical" evidence="2">
    <location>
        <begin position="49"/>
        <end position="67"/>
    </location>
</feature>
<dbReference type="SMART" id="SM00271">
    <property type="entry name" value="DnaJ"/>
    <property type="match status" value="1"/>
</dbReference>
<feature type="domain" description="J" evidence="3">
    <location>
        <begin position="76"/>
        <end position="139"/>
    </location>
</feature>
<keyword evidence="2" id="KW-0472">Membrane</keyword>
<dbReference type="RefSeq" id="XP_024338579.1">
    <property type="nucleotide sequence ID" value="XM_024485684.1"/>
</dbReference>
<keyword evidence="2" id="KW-0812">Transmembrane</keyword>
<feature type="transmembrane region" description="Helical" evidence="2">
    <location>
        <begin position="159"/>
        <end position="179"/>
    </location>
</feature>
<keyword evidence="5" id="KW-1185">Reference proteome</keyword>
<dbReference type="Gene3D" id="1.10.287.110">
    <property type="entry name" value="DnaJ domain"/>
    <property type="match status" value="1"/>
</dbReference>